<feature type="compositionally biased region" description="Basic and acidic residues" evidence="11">
    <location>
        <begin position="4199"/>
        <end position="4221"/>
    </location>
</feature>
<feature type="compositionally biased region" description="Basic and acidic residues" evidence="11">
    <location>
        <begin position="4418"/>
        <end position="4435"/>
    </location>
</feature>
<accession>A0A4Q1BE72</accession>
<dbReference type="SMART" id="SM00382">
    <property type="entry name" value="AAA"/>
    <property type="match status" value="5"/>
</dbReference>
<protein>
    <recommendedName>
        <fullName evidence="4 10">Midasin</fullName>
    </recommendedName>
</protein>
<feature type="compositionally biased region" description="Acidic residues" evidence="11">
    <location>
        <begin position="4350"/>
        <end position="4362"/>
    </location>
</feature>
<dbReference type="GO" id="GO:0005524">
    <property type="term" value="F:ATP binding"/>
    <property type="evidence" value="ECO:0007669"/>
    <property type="project" value="UniProtKB-KW"/>
</dbReference>
<evidence type="ECO:0000313" key="13">
    <source>
        <dbReference type="EMBL" id="RXK36284.1"/>
    </source>
</evidence>
<dbReference type="CDD" id="cd00009">
    <property type="entry name" value="AAA"/>
    <property type="match status" value="2"/>
</dbReference>
<dbReference type="Proteomes" id="UP000289152">
    <property type="component" value="Unassembled WGS sequence"/>
</dbReference>
<keyword evidence="9 10" id="KW-0539">Nucleus</keyword>
<evidence type="ECO:0000256" key="5">
    <source>
        <dbReference type="ARBA" id="ARBA00022553"/>
    </source>
</evidence>
<dbReference type="Gene3D" id="3.40.50.300">
    <property type="entry name" value="P-loop containing nucleotide triphosphate hydrolases"/>
    <property type="match status" value="6"/>
</dbReference>
<dbReference type="InParanoid" id="A0A4Q1BE72"/>
<dbReference type="InterPro" id="IPR025662">
    <property type="entry name" value="Sigma_54_int_dom_ATP-bd_1"/>
</dbReference>
<evidence type="ECO:0000256" key="4">
    <source>
        <dbReference type="ARBA" id="ARBA00017143"/>
    </source>
</evidence>
<comment type="caution">
    <text evidence="13">The sequence shown here is derived from an EMBL/GenBank/DDBJ whole genome shotgun (WGS) entry which is preliminary data.</text>
</comment>
<dbReference type="InterPro" id="IPR011704">
    <property type="entry name" value="ATPase_dyneun-rel_AAA"/>
</dbReference>
<name>A0A4Q1BE72_TREME</name>
<dbReference type="GO" id="GO:0000055">
    <property type="term" value="P:ribosomal large subunit export from nucleus"/>
    <property type="evidence" value="ECO:0007669"/>
    <property type="project" value="TreeGrafter"/>
</dbReference>
<dbReference type="SUPFAM" id="SSF53300">
    <property type="entry name" value="vWA-like"/>
    <property type="match status" value="1"/>
</dbReference>
<feature type="compositionally biased region" description="Acidic residues" evidence="11">
    <location>
        <begin position="4125"/>
        <end position="4143"/>
    </location>
</feature>
<dbReference type="InterPro" id="IPR002035">
    <property type="entry name" value="VWF_A"/>
</dbReference>
<keyword evidence="14" id="KW-1185">Reference proteome</keyword>
<evidence type="ECO:0000256" key="9">
    <source>
        <dbReference type="ARBA" id="ARBA00023242"/>
    </source>
</evidence>
<keyword evidence="7 10" id="KW-0067">ATP-binding</keyword>
<dbReference type="InterPro" id="IPR003593">
    <property type="entry name" value="AAA+_ATPase"/>
</dbReference>
<dbReference type="EMBL" id="SDIL01000102">
    <property type="protein sequence ID" value="RXK36284.1"/>
    <property type="molecule type" value="Genomic_DNA"/>
</dbReference>
<feature type="compositionally biased region" description="Acidic residues" evidence="11">
    <location>
        <begin position="4261"/>
        <end position="4285"/>
    </location>
</feature>
<dbReference type="PANTHER" id="PTHR48103">
    <property type="entry name" value="MIDASIN-RELATED"/>
    <property type="match status" value="1"/>
</dbReference>
<evidence type="ECO:0000256" key="2">
    <source>
        <dbReference type="ARBA" id="ARBA00004642"/>
    </source>
</evidence>
<feature type="compositionally biased region" description="Basic and acidic residues" evidence="11">
    <location>
        <begin position="4469"/>
        <end position="4501"/>
    </location>
</feature>
<sequence length="4952" mass="555684">MAGLQQDVDMDVAQQAPHSSLHSSPLHLDLHRQTTLLLADLNCSSASSSSSSSFSLIPKGLFEYSQGHQIAPSELLDSLSLLLALEGVSSSILYRFEPIISDLFARWLDVSNYSDEDWETRLSILADISQIKPELVHIIRRFLPPSSSPLSKSFPPYHTTQTPRLCRVLLTYWRLLAIDPSFGTWWNSAPLHELRMKHPDKGIRLLAIHCLSRQEGWSEEKRRRMERRWVGEVDQDVEIIYDAHITLCEKGGFEIQWRTIDGWLLPLLESKRLEDYRRRRSNAAFDYLPLPVLEPRYLSPHSVVVASTFFLRNTSTLNASLPPPVPHVTTPSSETCLRKLCPLLQRGHPILLSSSPSSGKTHLVQYLSSQLHPTIYPTNRILTIPLADTSIDVKSLIGTYISSRTRPGTFEWMQGALTKALQAGSWVVFDDIDKASTEMLVTISTLARTLQQRGPGQRAYLDIPGREKIQAGHGFAMFATRTLRQGAYTPPTFLGKHNYLEVVLESPDEDEILEILNTSFPRIPTSLATTLVKAWNGLRHLAGGSKTKSRDIGLRDLEKWCARVSRSLPSSGIVSENPLGSPALQQAITLEAIDTFVAALDTKPLSLDRRQEMTSVIATVLGLDVETAATLISSRYPTLEVASSSQSLFLGRASLPILHTTSSRRQIQSSRPFALTRPSLVLLERIACAVNMAEPMLLVGETGTGKTTAVQYIATTCNRPLTVLNLSMQTESSDLLGGFKPVDATAAARSIHVQWQTLFCDTFSAGKSENAKYLELVSKALSGRKWERCVGLWKNSTERAIAKLRKRNDVVLLESGGMTKKRKMNGVVAAEELLKRWESCKMVTEEFELQHVKMQSKLVFTFLEGPLVKALQNGEWLLLDEINLASQETLEAIATILEGTYSSLVLTERGDVEPVPRHPDFRLFACMNPATDVGKKDLPPNLRSRFTEFYVPSPDDDRDALTAIVSQYISDVAAGDQSVILDIVEMYTELKRLSNTREIVDGSNVPPHFSMRTLTRALSFAVETAPVFGLRRGLWEGSLMAFTMSLDYDSSQRACKVCEQYILMPMKNARAVLSQIPSLPHSADSDDFVRFGPYWLKRGPEAPSDESRYIITPSVQSKLADLARVIMTHKYPVLIQGPTSSGKTSAVEYLARQTGHRFVRINNHEHTDIQEYLGTYVTDPSTGSLTFQEGLLITAVRQGHWLVLDELNLAPTDVLEALNRLLDDNRELVIPETQEVVKPHPNFILFATQNPPGLYAGRKVLSRAFRNRFLEVHFDDVPKEELEIILCQRCQIAPSYAKKIVQVFEELRHRRQASRVFESKSSFATLRDLFRWAERGAVGYQQLAEDGYMLLAERARQGEDKAVIKQVIEDIMKVTIDEHRLYRLFDQPTESILSRLPFTSVPNSSLVWTRAMQRLFGLIAFALAHNEPVLLVGETGSGKTSVCDIIAQAFGQQMIGVNCHQNMETADLLGSQRPVRNRTERKAKLVHTLSQWIALPLDAGEDEILSACNQLSNRPDVNQDILTSCQVELKQLSALFEWSDGPLVHAMRSGDLLLLDEVSLADDSVLERLNSVLEPGRTLVLAERGGTDIDAATLVAHPGFHVVATMNPGGDFGKKELSPALRNRFTEIWVPALNDSQDLLQIINASWKYNELRIWSEPVLDFFEWFKVRLGDGGLGLRDILAWVGFMNEVHGKGLMDPPTAYMHGGQMVFVDGLESLPQVSGFTSFAISTLRQECLNQLCTYLSHHDGILSFHPTPILEETPEEVKIGEFGVLRGSTPTETSHFKFEAPTTALNAMRVLRGCQLPKAILLEGSPGVGKTSLVSALASISSHKLHRINLSDQTDLIDLFGSDLPVEGGSAGEFQWRDAAFLDALQKGDWVLLDEMNLASQTVLEGLNAVLDHRGTVYIPELGRSFVRHKDFRVFAAQNPLQQGGGRKGLPKSFLNRFTKVYLQEHTSEDLLLICQDLHPSLSTEMVQRMITFNEIIREKTMVSKTIGRFGSPWEFNLRDLFRWFNLLSQSNGLEVSNHPMEFLPLVYLQRFRSESDRKAVSEIFEDTFNLKLDFIRPTPMITSTYFQLGHSIIRRSTCTKMEGSIKYGHLEMAESVLKCVEMGWLVILSGEAASGKRSLLRYLAGGAGRELGEFAMHPGVDTSELLGSFEQQDSERALYIARRELDTVRRQVIELDPQLDSRLLEIENSLKTIFDTVNPASFPDSASTFSRKVDSTGFDQILDDIRSKVKAIASHVDLTSLYSAFDVLKTAASQKTGFAWIDGPLLTAIRSGGWFLISSANLCSPSVLDRLNSLCETNGVLVLSEKGSSTGTPETVKPHPDFRLFMTYDPTHGELSRAMRNRGVELFVERVDEEMVKTTGLCSEGTSFDSALEDDTILRRLKIYDDTGETTSAKVANVVVSQTWSANPFMPRFGKIHTQPAKELYDIASTFLALSPRQHPQSHNDDFSQGLIEIMPIDPSLNPNLQKFRPGTFHELLLYLRNEIRHRQLLAWIQDPINSQSIISISAHNQQRSRNKPNAANALWPLINSFRSNLAEILTAPPSTIMSELERLHVFVYLLEKYGQINTFDYSATQILARWTREIISQVPVLSTQSDNLDELAKAVEITTGFGQNVIWSLYRDSEKRDIEPELMKIIERVEDPSTYILIHEVRADKSGIRRNIVDLLSKDIEGRQEELTQLLESLPQPTLGRVEESETKWNNRAVLHIIELANLQFPQQVSWMEILLTMDKDVPMDVLLDLRRLNISGYRVEPAVAIRAVTSWLGRVWKDGGGQGGPTDLFMPSFLGSVLRFRKETSLPLSDLLREQQSLNFTIQAVLWHNKQADPFTRRRQAINMALGLLHITCLAFEPSVVSTHLPSQIIDVLHHLPSTSILHDSLQQHLPFLGSLTHMTNLSLDVIGTLYLILGQITLHLYVPNVPIDPAVERVMQEEVLLVHLDLVEEELEAVQAAEVAIRGISDSLRVRRIQEKIENLRADLQNLGPTIARQSNALRISQLFTEVYSFLADSLNSRVLQDLVDALQHGDTHALQRENAFQLSAEAVIRRLQVNYYDMADLTAPLISALLLIQFGLRCHAREHEFKMANPSPLLPLVIQFPTISGAREVVDNSVTLYNDSSLRGNLLVASAQASEFASSGRHRDRLAVLVSSLNDIYHTWSDVRLREQEEAQASESLYRVKKTEIDVLPDDEQEEEEFARLFPSYAEDDEDTRHSHTVTETTKEKKDMVGKFLPDDVVIFHQLVISVTSPSTSIPMELFLSGRDQLLTDSFDPATLNETLDFQSSILQLSQLHSRVREASSHAIGNFYLSPNEPEVRKVHPLIHSLLDRLESVIAEWPEQMVPQHIRDRCLLFLQLDIRSPVAQVLAALEQLLTHTDDWEAYANRENSLQVFRDKATALIIEWRRLELASWMRLLEDQAEEYIRSDAEWTLRLFGALVHGVISTDNLDKHVESLLPMLGTYLSSSTLGHFESRLIALKAFEELTDGLGFSDERLRRVSILLHNVIAEASLYSPRVKESFQQQRSVLDKSIRDFVRLASWKDVNVYALRASAQRTHRQLHRAIRKFRDILRQPVSPLLSDSTPFTSQEQPVSLLFPTSTDLQPSATIYSEVIIARMKSEVVIPDTLRQIQTTFDRYSAIHHSFILAQSSNTATEVDSFAVEIIETAAMLAKATPSTLTKENAKLVKNLASRKRKAFSDLLSALRESGFSNNVRADQLKKQQDRIWLMERPSLLEVGDVERIRKVESYHHRQAVLMSTLRAAFNGHNPDIASQDLQRGIGFVESVYATALTERDRLARYLSQMSTLAQKTVRLRQCSQAAEVTGGREVLQQMNKTLNVLCGVRDGLHEAMDMIRKIRDLQHRPVTGGDTLLVSKLLTATEECVAALSIIVSVVEGTGCLLFTTDEINQLQTSQTLLLERIPELLPEAERKPEFRHLFTPLVSMARVDQWAPTQPQPKEALSMEIWQANDHLIHRLLVVAQRLDTATSPALDDDTRVKITDDLFSQRKSIDSLHVTQIFESIDSVLSSLTDEMSMNSSRITPHFLGRLLPFLEVFSQSLTKCVTTHLHTVQATYKLSYVIARIMLDLAQKGFCKPTEADDSADGAEGDTVDGTGMGSGTGDKNVSAEIEEESQVEGLQGEEEDGEQEKKEGDDDAVSMDEDFEGALEDGKEKEEEGSGEEEEEEEHDEHAGDVDPLDPGAVDEKFWGEEKEEGGKDSDEKMNEQTDDQGEEGEMTAKEKDEKQVKDEKKKGTEEQDIKHDDTQHEEEQEGDDMHDEDHDMEAEEEIEGQQQETSQDQVDVDQGQNLKLPDDLDLGEEGDEKTPDTEDDLPLPPDADEESQHDMEEEQGRNEDMDDDEEAGDDAPDATGIGEEDRMEQDENPNQNLDLSASNTEAQETDLGQGQSGGQRQKEQFEQNPEVDQEKEVGETENEQVERGDGPAPPQQGQGISTAQQDEPDGPVDSSGAPIPANGDERQDQRTPGDILQDIRRRRDEILAQRERAQMADEQPSAAEEAPGQVEYLKEGDVDEEMQALGPAGEEERRKLEDLNIVDDDGEGDAQMGMDDTEERDDVLGPPPMKQADVSAKREPRVGEEGMEKALTQSEIQGRAEVNPESGDTMEVDSSIEDDTPQVADWQGPEQVELSILDPNDTSTKESDADLWRHYASLTSDLSYALCEQLRLILAPTLATRLQGDFRTGKRLNMRKIIPYIASEYTKDKIWLRRTRPSRREYQVLLALDDSRSMSESHSVDLAYQTLALVCQALNKLEVGQVSVARFGAGVDILHPFSEGAFTDGAGTTVVNSFKFDQQKTDVALLVERTLGYLAESRTNQTSSTGMDLWQLEIIISDGICQDHHRLRTLLRRAIEERVMVVFIIVDSLHRQSTSNTSGGGNTSILSMQSVEYKTNKEGGMELDMKRYLDTFPFEFYVVLRDVEALPGVLADTLRQWMTRVSQSQE</sequence>
<evidence type="ECO:0000256" key="8">
    <source>
        <dbReference type="ARBA" id="ARBA00023186"/>
    </source>
</evidence>
<dbReference type="Pfam" id="PF17867">
    <property type="entry name" value="AAA_lid_7"/>
    <property type="match status" value="3"/>
</dbReference>
<evidence type="ECO:0000256" key="3">
    <source>
        <dbReference type="ARBA" id="ARBA00007188"/>
    </source>
</evidence>
<evidence type="ECO:0000313" key="14">
    <source>
        <dbReference type="Proteomes" id="UP000289152"/>
    </source>
</evidence>
<dbReference type="Pfam" id="PF21108">
    <property type="entry name" value="MDN1_4th"/>
    <property type="match status" value="1"/>
</dbReference>
<dbReference type="InterPro" id="IPR036465">
    <property type="entry name" value="vWFA_dom_sf"/>
</dbReference>
<dbReference type="InterPro" id="IPR012099">
    <property type="entry name" value="Midasin"/>
</dbReference>
<proteinExistence type="inferred from homology"/>
<dbReference type="FunFam" id="3.40.50.300:FF:001368">
    <property type="entry name" value="Midasin"/>
    <property type="match status" value="1"/>
</dbReference>
<feature type="compositionally biased region" description="Polar residues" evidence="11">
    <location>
        <begin position="4378"/>
        <end position="4399"/>
    </location>
</feature>
<reference evidence="13 14" key="1">
    <citation type="submission" date="2016-06" db="EMBL/GenBank/DDBJ databases">
        <title>Evolution of pathogenesis and genome organization in the Tremellales.</title>
        <authorList>
            <person name="Cuomo C."/>
            <person name="Litvintseva A."/>
            <person name="Heitman J."/>
            <person name="Chen Y."/>
            <person name="Sun S."/>
            <person name="Springer D."/>
            <person name="Dromer F."/>
            <person name="Young S."/>
            <person name="Zeng Q."/>
            <person name="Chapman S."/>
            <person name="Gujja S."/>
            <person name="Saif S."/>
            <person name="Birren B."/>
        </authorList>
    </citation>
    <scope>NUCLEOTIDE SEQUENCE [LARGE SCALE GENOMIC DNA]</scope>
    <source>
        <strain evidence="13 14">ATCC 28783</strain>
    </source>
</reference>
<feature type="compositionally biased region" description="Acidic residues" evidence="11">
    <location>
        <begin position="4309"/>
        <end position="4335"/>
    </location>
</feature>
<comment type="similarity">
    <text evidence="3 10">Belongs to the midasin family.</text>
</comment>
<feature type="region of interest" description="Disordered" evidence="11">
    <location>
        <begin position="4093"/>
        <end position="4588"/>
    </location>
</feature>
<dbReference type="PIRSF" id="PIRSF010340">
    <property type="entry name" value="Midasin"/>
    <property type="match status" value="1"/>
</dbReference>
<dbReference type="OrthoDB" id="5186at2759"/>
<feature type="compositionally biased region" description="Acidic residues" evidence="11">
    <location>
        <begin position="4096"/>
        <end position="4107"/>
    </location>
</feature>
<feature type="compositionally biased region" description="Acidic residues" evidence="11">
    <location>
        <begin position="4222"/>
        <end position="4231"/>
    </location>
</feature>
<dbReference type="GO" id="GO:0000027">
    <property type="term" value="P:ribosomal large subunit assembly"/>
    <property type="evidence" value="ECO:0007669"/>
    <property type="project" value="InterPro"/>
</dbReference>
<dbReference type="FunFam" id="3.40.50.300:FF:000712">
    <property type="entry name" value="Midasin"/>
    <property type="match status" value="1"/>
</dbReference>
<feature type="compositionally biased region" description="Basic and acidic residues" evidence="11">
    <location>
        <begin position="4232"/>
        <end position="4260"/>
    </location>
</feature>
<keyword evidence="5" id="KW-0597">Phosphoprotein</keyword>
<evidence type="ECO:0000259" key="12">
    <source>
        <dbReference type="PROSITE" id="PS50234"/>
    </source>
</evidence>
<dbReference type="GO" id="GO:0005730">
    <property type="term" value="C:nucleolus"/>
    <property type="evidence" value="ECO:0007669"/>
    <property type="project" value="UniProtKB-SubCell"/>
</dbReference>
<dbReference type="InterPro" id="IPR041190">
    <property type="entry name" value="Midasin_AAA_lid_5"/>
</dbReference>
<dbReference type="GO" id="GO:0030687">
    <property type="term" value="C:preribosome, large subunit precursor"/>
    <property type="evidence" value="ECO:0007669"/>
    <property type="project" value="TreeGrafter"/>
</dbReference>
<evidence type="ECO:0000256" key="7">
    <source>
        <dbReference type="ARBA" id="ARBA00022840"/>
    </source>
</evidence>
<dbReference type="FunCoup" id="A0A4Q1BE72">
    <property type="interactions" value="352"/>
</dbReference>
<evidence type="ECO:0000256" key="6">
    <source>
        <dbReference type="ARBA" id="ARBA00022741"/>
    </source>
</evidence>
<evidence type="ECO:0000256" key="11">
    <source>
        <dbReference type="SAM" id="MobiDB-lite"/>
    </source>
</evidence>
<dbReference type="SUPFAM" id="SSF52540">
    <property type="entry name" value="P-loop containing nucleoside triphosphate hydrolases"/>
    <property type="match status" value="6"/>
</dbReference>
<dbReference type="GO" id="GO:0016887">
    <property type="term" value="F:ATP hydrolysis activity"/>
    <property type="evidence" value="ECO:0007669"/>
    <property type="project" value="InterPro"/>
</dbReference>
<comment type="function">
    <text evidence="10">Nuclear chaperone required for maturation and nuclear export of pre-60S ribosome subunits.</text>
</comment>
<dbReference type="Pfam" id="PF17865">
    <property type="entry name" value="AAA_lid_5"/>
    <property type="match status" value="1"/>
</dbReference>
<dbReference type="InterPro" id="IPR048617">
    <property type="entry name" value="MDN1_AAA_lid_4"/>
</dbReference>
<evidence type="ECO:0000256" key="10">
    <source>
        <dbReference type="PIRNR" id="PIRNR010340"/>
    </source>
</evidence>
<organism evidence="13 14">
    <name type="scientific">Tremella mesenterica</name>
    <name type="common">Jelly fungus</name>
    <dbReference type="NCBI Taxonomy" id="5217"/>
    <lineage>
        <taxon>Eukaryota</taxon>
        <taxon>Fungi</taxon>
        <taxon>Dikarya</taxon>
        <taxon>Basidiomycota</taxon>
        <taxon>Agaricomycotina</taxon>
        <taxon>Tremellomycetes</taxon>
        <taxon>Tremellales</taxon>
        <taxon>Tremellaceae</taxon>
        <taxon>Tremella</taxon>
    </lineage>
</organism>
<feature type="compositionally biased region" description="Basic and acidic residues" evidence="11">
    <location>
        <begin position="4336"/>
        <end position="4349"/>
    </location>
</feature>
<feature type="compositionally biased region" description="Acidic residues" evidence="11">
    <location>
        <begin position="4150"/>
        <end position="4164"/>
    </location>
</feature>
<dbReference type="PROSITE" id="PS50234">
    <property type="entry name" value="VWFA"/>
    <property type="match status" value="1"/>
</dbReference>
<evidence type="ECO:0000256" key="1">
    <source>
        <dbReference type="ARBA" id="ARBA00004604"/>
    </source>
</evidence>
<dbReference type="Pfam" id="PF07728">
    <property type="entry name" value="AAA_5"/>
    <property type="match status" value="8"/>
</dbReference>
<gene>
    <name evidence="13" type="ORF">M231_06420</name>
</gene>
<dbReference type="FunFam" id="3.40.50.300:FF:000142">
    <property type="entry name" value="Midasin"/>
    <property type="match status" value="1"/>
</dbReference>
<dbReference type="STRING" id="5217.A0A4Q1BE72"/>
<dbReference type="InterPro" id="IPR027417">
    <property type="entry name" value="P-loop_NTPase"/>
</dbReference>
<feature type="compositionally biased region" description="Acidic residues" evidence="11">
    <location>
        <begin position="4174"/>
        <end position="4184"/>
    </location>
</feature>
<dbReference type="InterPro" id="IPR040848">
    <property type="entry name" value="AAA_lid_7"/>
</dbReference>
<dbReference type="PANTHER" id="PTHR48103:SF2">
    <property type="entry name" value="MIDASIN"/>
    <property type="match status" value="1"/>
</dbReference>
<keyword evidence="8 10" id="KW-0143">Chaperone</keyword>
<comment type="subcellular location">
    <subcellularLocation>
        <location evidence="1">Nucleus</location>
        <location evidence="1">Nucleolus</location>
    </subcellularLocation>
    <subcellularLocation>
        <location evidence="2">Nucleus</location>
        <location evidence="2">Nucleoplasm</location>
    </subcellularLocation>
</comment>
<feature type="domain" description="VWFA" evidence="12">
    <location>
        <begin position="4729"/>
        <end position="4940"/>
    </location>
</feature>
<keyword evidence="6 10" id="KW-0547">Nucleotide-binding</keyword>
<dbReference type="GO" id="GO:0005654">
    <property type="term" value="C:nucleoplasm"/>
    <property type="evidence" value="ECO:0007669"/>
    <property type="project" value="UniProtKB-SubCell"/>
</dbReference>
<dbReference type="VEuPathDB" id="FungiDB:TREMEDRAFT_37629"/>
<dbReference type="PROSITE" id="PS00675">
    <property type="entry name" value="SIGMA54_INTERACT_1"/>
    <property type="match status" value="1"/>
</dbReference>